<reference evidence="2" key="1">
    <citation type="journal article" date="2019" name="Int. J. Syst. Evol. Microbiol.">
        <title>The Global Catalogue of Microorganisms (GCM) 10K type strain sequencing project: providing services to taxonomists for standard genome sequencing and annotation.</title>
        <authorList>
            <consortium name="The Broad Institute Genomics Platform"/>
            <consortium name="The Broad Institute Genome Sequencing Center for Infectious Disease"/>
            <person name="Wu L."/>
            <person name="Ma J."/>
        </authorList>
    </citation>
    <scope>NUCLEOTIDE SEQUENCE [LARGE SCALE GENOMIC DNA]</scope>
    <source>
        <strain evidence="2">CGMCC 1.15103</strain>
    </source>
</reference>
<dbReference type="InterPro" id="IPR029058">
    <property type="entry name" value="AB_hydrolase_fold"/>
</dbReference>
<dbReference type="SUPFAM" id="SSF53474">
    <property type="entry name" value="alpha/beta-Hydrolases"/>
    <property type="match status" value="1"/>
</dbReference>
<protein>
    <submittedName>
        <fullName evidence="1">Peptidase</fullName>
    </submittedName>
</protein>
<proteinExistence type="predicted"/>
<evidence type="ECO:0000313" key="1">
    <source>
        <dbReference type="EMBL" id="GGC43622.1"/>
    </source>
</evidence>
<organism evidence="1 2">
    <name type="scientific">Paraburkholderia caffeinilytica</name>
    <dbReference type="NCBI Taxonomy" id="1761016"/>
    <lineage>
        <taxon>Bacteria</taxon>
        <taxon>Pseudomonadati</taxon>
        <taxon>Pseudomonadota</taxon>
        <taxon>Betaproteobacteria</taxon>
        <taxon>Burkholderiales</taxon>
        <taxon>Burkholderiaceae</taxon>
        <taxon>Paraburkholderia</taxon>
    </lineage>
</organism>
<dbReference type="Gene3D" id="3.40.50.1820">
    <property type="entry name" value="alpha/beta hydrolase"/>
    <property type="match status" value="1"/>
</dbReference>
<dbReference type="EMBL" id="BMHL01000005">
    <property type="protein sequence ID" value="GGC43622.1"/>
    <property type="molecule type" value="Genomic_DNA"/>
</dbReference>
<gene>
    <name evidence="1" type="ORF">GCM10011400_33290</name>
</gene>
<dbReference type="Proteomes" id="UP000602004">
    <property type="component" value="Unassembled WGS sequence"/>
</dbReference>
<dbReference type="PROSITE" id="PS51257">
    <property type="entry name" value="PROKAR_LIPOPROTEIN"/>
    <property type="match status" value="1"/>
</dbReference>
<keyword evidence="2" id="KW-1185">Reference proteome</keyword>
<accession>A0ABQ1MS50</accession>
<comment type="caution">
    <text evidence="1">The sequence shown here is derived from an EMBL/GenBank/DDBJ whole genome shotgun (WGS) entry which is preliminary data.</text>
</comment>
<evidence type="ECO:0000313" key="2">
    <source>
        <dbReference type="Proteomes" id="UP000602004"/>
    </source>
</evidence>
<name>A0ABQ1MS50_9BURK</name>
<sequence>MTMVRRTSESKGMRARIAAAVLAMLLLPGAMTGCTGLDPNVHADSLAASAGLIREQVDAGGFVLTAFARISRPDQPLTVYIEGDGYAWMSRSMPSPDPTPHQAMGLALAAADGSANVVYLARPCQFTPMSLNPRCGIPYWTGKRFAPEVVASLNGAVDRFLARLNPQPGQRAHRLNLVGYSGGGALAVLVAARRTDVVSIRTVAGNLDDEYVNRLHGVSPMPESENAIDVAARVAAIAQIHFTGADDTVVPPEVAQRFVEREGAQCAQVRTVPGVGHDGDWAARWPALLAIRPTCVERSMGAT</sequence>